<keyword evidence="2" id="KW-0805">Transcription regulation</keyword>
<dbReference type="InterPro" id="IPR036388">
    <property type="entry name" value="WH-like_DNA-bd_sf"/>
</dbReference>
<keyword evidence="3" id="KW-0238">DNA-binding</keyword>
<gene>
    <name evidence="6" type="ORF">IV417_03560</name>
</gene>
<dbReference type="PROSITE" id="PS50931">
    <property type="entry name" value="HTH_LYSR"/>
    <property type="match status" value="1"/>
</dbReference>
<name>A0AAP2CQ26_9RHOB</name>
<evidence type="ECO:0000256" key="3">
    <source>
        <dbReference type="ARBA" id="ARBA00023125"/>
    </source>
</evidence>
<dbReference type="Gene3D" id="1.10.10.10">
    <property type="entry name" value="Winged helix-like DNA-binding domain superfamily/Winged helix DNA-binding domain"/>
    <property type="match status" value="1"/>
</dbReference>
<dbReference type="PANTHER" id="PTHR30537:SF3">
    <property type="entry name" value="TRANSCRIPTIONAL REGULATORY PROTEIN"/>
    <property type="match status" value="1"/>
</dbReference>
<evidence type="ECO:0000256" key="4">
    <source>
        <dbReference type="ARBA" id="ARBA00023163"/>
    </source>
</evidence>
<comment type="caution">
    <text evidence="6">The sequence shown here is derived from an EMBL/GenBank/DDBJ whole genome shotgun (WGS) entry which is preliminary data.</text>
</comment>
<protein>
    <submittedName>
        <fullName evidence="6">LysR family transcriptional regulator</fullName>
    </submittedName>
</protein>
<dbReference type="CDD" id="cd05466">
    <property type="entry name" value="PBP2_LTTR_substrate"/>
    <property type="match status" value="1"/>
</dbReference>
<proteinExistence type="inferred from homology"/>
<evidence type="ECO:0000313" key="6">
    <source>
        <dbReference type="EMBL" id="MBT0956451.1"/>
    </source>
</evidence>
<dbReference type="Pfam" id="PF00126">
    <property type="entry name" value="HTH_1"/>
    <property type="match status" value="1"/>
</dbReference>
<dbReference type="AlphaFoldDB" id="A0AAP2CQ26"/>
<dbReference type="Gene3D" id="3.40.190.290">
    <property type="match status" value="1"/>
</dbReference>
<dbReference type="PANTHER" id="PTHR30537">
    <property type="entry name" value="HTH-TYPE TRANSCRIPTIONAL REGULATOR"/>
    <property type="match status" value="1"/>
</dbReference>
<dbReference type="GO" id="GO:0006351">
    <property type="term" value="P:DNA-templated transcription"/>
    <property type="evidence" value="ECO:0007669"/>
    <property type="project" value="TreeGrafter"/>
</dbReference>
<dbReference type="InterPro" id="IPR036390">
    <property type="entry name" value="WH_DNA-bd_sf"/>
</dbReference>
<dbReference type="GO" id="GO:0043565">
    <property type="term" value="F:sequence-specific DNA binding"/>
    <property type="evidence" value="ECO:0007669"/>
    <property type="project" value="TreeGrafter"/>
</dbReference>
<keyword evidence="7" id="KW-1185">Reference proteome</keyword>
<dbReference type="GO" id="GO:0003700">
    <property type="term" value="F:DNA-binding transcription factor activity"/>
    <property type="evidence" value="ECO:0007669"/>
    <property type="project" value="InterPro"/>
</dbReference>
<keyword evidence="4" id="KW-0804">Transcription</keyword>
<feature type="domain" description="HTH lysR-type" evidence="5">
    <location>
        <begin position="1"/>
        <end position="60"/>
    </location>
</feature>
<dbReference type="InterPro" id="IPR000847">
    <property type="entry name" value="LysR_HTH_N"/>
</dbReference>
<evidence type="ECO:0000313" key="7">
    <source>
        <dbReference type="Proteomes" id="UP001315686"/>
    </source>
</evidence>
<dbReference type="Pfam" id="PF03466">
    <property type="entry name" value="LysR_substrate"/>
    <property type="match status" value="1"/>
</dbReference>
<evidence type="ECO:0000256" key="1">
    <source>
        <dbReference type="ARBA" id="ARBA00009437"/>
    </source>
</evidence>
<dbReference type="InterPro" id="IPR005119">
    <property type="entry name" value="LysR_subst-bd"/>
</dbReference>
<accession>A0AAP2CQ26</accession>
<comment type="similarity">
    <text evidence="1">Belongs to the LysR transcriptional regulatory family.</text>
</comment>
<organism evidence="6 7">
    <name type="scientific">Harenicola maris</name>
    <dbReference type="NCBI Taxonomy" id="2841044"/>
    <lineage>
        <taxon>Bacteria</taxon>
        <taxon>Pseudomonadati</taxon>
        <taxon>Pseudomonadota</taxon>
        <taxon>Alphaproteobacteria</taxon>
        <taxon>Rhodobacterales</taxon>
        <taxon>Paracoccaceae</taxon>
        <taxon>Harenicola</taxon>
    </lineage>
</organism>
<dbReference type="EMBL" id="JADQAZ010000001">
    <property type="protein sequence ID" value="MBT0956451.1"/>
    <property type="molecule type" value="Genomic_DNA"/>
</dbReference>
<dbReference type="RefSeq" id="WP_327792653.1">
    <property type="nucleotide sequence ID" value="NZ_JADQAZ010000001.1"/>
</dbReference>
<evidence type="ECO:0000259" key="5">
    <source>
        <dbReference type="PROSITE" id="PS50931"/>
    </source>
</evidence>
<dbReference type="Proteomes" id="UP001315686">
    <property type="component" value="Unassembled WGS sequence"/>
</dbReference>
<evidence type="ECO:0000256" key="2">
    <source>
        <dbReference type="ARBA" id="ARBA00023015"/>
    </source>
</evidence>
<sequence>MAASWDDLRVFLAVSRRGSLSGAGQQLSLDPATVGRRVQRLEEGLGAVLFQKSPQGYALSEAGERLMPRAEQVETAIMGAEDALQGQQDRLTGTIRIGAPDGCASFILPQVLARIGQTHPELDIQIVSLPRVFNLTKREADIAISVSPPSAGRLSVEKITDYQLVLAASRQYLRHNAIERLEDLKSQRIVGYIPDMIHDKELDYLSDLGIERVHLASNSVVVQFNWIKAGMGIGIAHRFALAGSPRIATVLGEEVCLTRSFYLVRPADDLKVQRLNRVAALISEGVRDEVVKLEAED</sequence>
<dbReference type="SUPFAM" id="SSF46785">
    <property type="entry name" value="Winged helix' DNA-binding domain"/>
    <property type="match status" value="1"/>
</dbReference>
<reference evidence="6 7" key="1">
    <citation type="journal article" date="2021" name="Arch. Microbiol.">
        <title>Harenicola maris gen. nov., sp. nov. isolated from the Sea of Japan shallow sediments.</title>
        <authorList>
            <person name="Romanenko L.A."/>
            <person name="Kurilenko V.V."/>
            <person name="Chernysheva N.Y."/>
            <person name="Tekutyeva L.A."/>
            <person name="Velansky P.V."/>
            <person name="Svetashev V.I."/>
            <person name="Isaeva M.P."/>
        </authorList>
    </citation>
    <scope>NUCLEOTIDE SEQUENCE [LARGE SCALE GENOMIC DNA]</scope>
    <source>
        <strain evidence="6 7">KMM 3653</strain>
    </source>
</reference>
<dbReference type="InterPro" id="IPR058163">
    <property type="entry name" value="LysR-type_TF_proteobact-type"/>
</dbReference>
<dbReference type="SUPFAM" id="SSF53850">
    <property type="entry name" value="Periplasmic binding protein-like II"/>
    <property type="match status" value="1"/>
</dbReference>